<dbReference type="GeneID" id="24406930"/>
<dbReference type="Proteomes" id="UP000008782">
    <property type="component" value="Unassembled WGS sequence"/>
</dbReference>
<evidence type="ECO:0000313" key="1">
    <source>
        <dbReference type="EMBL" id="EFQ26421.1"/>
    </source>
</evidence>
<dbReference type="HOGENOM" id="CLU_2605889_0_0_1"/>
<dbReference type="RefSeq" id="XP_008090441.1">
    <property type="nucleotide sequence ID" value="XM_008092250.1"/>
</dbReference>
<gene>
    <name evidence="1" type="ORF">GLRG_01565</name>
</gene>
<sequence length="79" mass="8372">MSGAEGTHANTGGFDLLKRATQAMMSGSSHTRSPIRQTEPLWPMASSLNILNICLVKASALARLSPLSGPRCVTPYPFA</sequence>
<dbReference type="OrthoDB" id="5132745at2759"/>
<protein>
    <submittedName>
        <fullName evidence="1">Uncharacterized protein</fullName>
    </submittedName>
</protein>
<dbReference type="EMBL" id="GG697334">
    <property type="protein sequence ID" value="EFQ26421.1"/>
    <property type="molecule type" value="Genomic_DNA"/>
</dbReference>
<name>E3Q6H3_COLGM</name>
<reference evidence="2" key="1">
    <citation type="journal article" date="2012" name="Nat. Genet.">
        <title>Lifestyle transitions in plant pathogenic Colletotrichum fungi deciphered by genome and transcriptome analyses.</title>
        <authorList>
            <person name="O'Connell R.J."/>
            <person name="Thon M.R."/>
            <person name="Hacquard S."/>
            <person name="Amyotte S.G."/>
            <person name="Kleemann J."/>
            <person name="Torres M.F."/>
            <person name="Damm U."/>
            <person name="Buiate E.A."/>
            <person name="Epstein L."/>
            <person name="Alkan N."/>
            <person name="Altmueller J."/>
            <person name="Alvarado-Balderrama L."/>
            <person name="Bauser C.A."/>
            <person name="Becker C."/>
            <person name="Birren B.W."/>
            <person name="Chen Z."/>
            <person name="Choi J."/>
            <person name="Crouch J.A."/>
            <person name="Duvick J.P."/>
            <person name="Farman M.A."/>
            <person name="Gan P."/>
            <person name="Heiman D."/>
            <person name="Henrissat B."/>
            <person name="Howard R.J."/>
            <person name="Kabbage M."/>
            <person name="Koch C."/>
            <person name="Kracher B."/>
            <person name="Kubo Y."/>
            <person name="Law A.D."/>
            <person name="Lebrun M.-H."/>
            <person name="Lee Y.-H."/>
            <person name="Miyara I."/>
            <person name="Moore N."/>
            <person name="Neumann U."/>
            <person name="Nordstroem K."/>
            <person name="Panaccione D.G."/>
            <person name="Panstruga R."/>
            <person name="Place M."/>
            <person name="Proctor R.H."/>
            <person name="Prusky D."/>
            <person name="Rech G."/>
            <person name="Reinhardt R."/>
            <person name="Rollins J.A."/>
            <person name="Rounsley S."/>
            <person name="Schardl C.L."/>
            <person name="Schwartz D.C."/>
            <person name="Shenoy N."/>
            <person name="Shirasu K."/>
            <person name="Sikhakolli U.R."/>
            <person name="Stueber K."/>
            <person name="Sukno S.A."/>
            <person name="Sweigard J.A."/>
            <person name="Takano Y."/>
            <person name="Takahara H."/>
            <person name="Trail F."/>
            <person name="van der Does H.C."/>
            <person name="Voll L.M."/>
            <person name="Will I."/>
            <person name="Young S."/>
            <person name="Zeng Q."/>
            <person name="Zhang J."/>
            <person name="Zhou S."/>
            <person name="Dickman M.B."/>
            <person name="Schulze-Lefert P."/>
            <person name="Ver Loren van Themaat E."/>
            <person name="Ma L.-J."/>
            <person name="Vaillancourt L.J."/>
        </authorList>
    </citation>
    <scope>NUCLEOTIDE SEQUENCE [LARGE SCALE GENOMIC DNA]</scope>
    <source>
        <strain evidence="2">M1.001 / M2 / FGSC 10212</strain>
    </source>
</reference>
<dbReference type="VEuPathDB" id="FungiDB:GLRG_01565"/>
<keyword evidence="2" id="KW-1185">Reference proteome</keyword>
<evidence type="ECO:0000313" key="2">
    <source>
        <dbReference type="Proteomes" id="UP000008782"/>
    </source>
</evidence>
<organism evidence="2">
    <name type="scientific">Colletotrichum graminicola (strain M1.001 / M2 / FGSC 10212)</name>
    <name type="common">Maize anthracnose fungus</name>
    <name type="synonym">Glomerella graminicola</name>
    <dbReference type="NCBI Taxonomy" id="645133"/>
    <lineage>
        <taxon>Eukaryota</taxon>
        <taxon>Fungi</taxon>
        <taxon>Dikarya</taxon>
        <taxon>Ascomycota</taxon>
        <taxon>Pezizomycotina</taxon>
        <taxon>Sordariomycetes</taxon>
        <taxon>Hypocreomycetidae</taxon>
        <taxon>Glomerellales</taxon>
        <taxon>Glomerellaceae</taxon>
        <taxon>Colletotrichum</taxon>
        <taxon>Colletotrichum graminicola species complex</taxon>
    </lineage>
</organism>
<proteinExistence type="predicted"/>
<dbReference type="AlphaFoldDB" id="E3Q6H3"/>
<accession>E3Q6H3</accession>